<keyword evidence="3" id="KW-0611">Plant defense</keyword>
<dbReference type="InterPro" id="IPR058922">
    <property type="entry name" value="WHD_DRP"/>
</dbReference>
<dbReference type="Proteomes" id="UP000823775">
    <property type="component" value="Unassembled WGS sequence"/>
</dbReference>
<dbReference type="EMBL" id="JACEIK010000917">
    <property type="protein sequence ID" value="MCD7463807.1"/>
    <property type="molecule type" value="Genomic_DNA"/>
</dbReference>
<dbReference type="SUPFAM" id="SSF52058">
    <property type="entry name" value="L domain-like"/>
    <property type="match status" value="1"/>
</dbReference>
<evidence type="ECO:0000256" key="4">
    <source>
        <dbReference type="ARBA" id="ARBA00022840"/>
    </source>
</evidence>
<evidence type="ECO:0000259" key="6">
    <source>
        <dbReference type="Pfam" id="PF23598"/>
    </source>
</evidence>
<reference evidence="7 8" key="1">
    <citation type="journal article" date="2021" name="BMC Genomics">
        <title>Datura genome reveals duplications of psychoactive alkaloid biosynthetic genes and high mutation rate following tissue culture.</title>
        <authorList>
            <person name="Rajewski A."/>
            <person name="Carter-House D."/>
            <person name="Stajich J."/>
            <person name="Litt A."/>
        </authorList>
    </citation>
    <scope>NUCLEOTIDE SEQUENCE [LARGE SCALE GENOMIC DNA]</scope>
    <source>
        <strain evidence="7">AR-01</strain>
    </source>
</reference>
<organism evidence="7 8">
    <name type="scientific">Datura stramonium</name>
    <name type="common">Jimsonweed</name>
    <name type="synonym">Common thornapple</name>
    <dbReference type="NCBI Taxonomy" id="4076"/>
    <lineage>
        <taxon>Eukaryota</taxon>
        <taxon>Viridiplantae</taxon>
        <taxon>Streptophyta</taxon>
        <taxon>Embryophyta</taxon>
        <taxon>Tracheophyta</taxon>
        <taxon>Spermatophyta</taxon>
        <taxon>Magnoliopsida</taxon>
        <taxon>eudicotyledons</taxon>
        <taxon>Gunneridae</taxon>
        <taxon>Pentapetalae</taxon>
        <taxon>asterids</taxon>
        <taxon>lamiids</taxon>
        <taxon>Solanales</taxon>
        <taxon>Solanaceae</taxon>
        <taxon>Solanoideae</taxon>
        <taxon>Datureae</taxon>
        <taxon>Datura</taxon>
    </lineage>
</organism>
<dbReference type="InterPro" id="IPR032675">
    <property type="entry name" value="LRR_dom_sf"/>
</dbReference>
<protein>
    <submittedName>
        <fullName evidence="7">Uncharacterized protein</fullName>
    </submittedName>
</protein>
<evidence type="ECO:0000313" key="7">
    <source>
        <dbReference type="EMBL" id="MCD7463807.1"/>
    </source>
</evidence>
<keyword evidence="2" id="KW-0547">Nucleotide-binding</keyword>
<feature type="domain" description="Disease resistance protein winged helix" evidence="5">
    <location>
        <begin position="49"/>
        <end position="118"/>
    </location>
</feature>
<evidence type="ECO:0000256" key="3">
    <source>
        <dbReference type="ARBA" id="ARBA00022821"/>
    </source>
</evidence>
<dbReference type="PANTHER" id="PTHR15140">
    <property type="entry name" value="TUBULIN-SPECIFIC CHAPERONE E"/>
    <property type="match status" value="1"/>
</dbReference>
<comment type="caution">
    <text evidence="7">The sequence shown here is derived from an EMBL/GenBank/DDBJ whole genome shotgun (WGS) entry which is preliminary data.</text>
</comment>
<accession>A0ABS8SXN2</accession>
<keyword evidence="1" id="KW-0677">Repeat</keyword>
<evidence type="ECO:0000256" key="2">
    <source>
        <dbReference type="ARBA" id="ARBA00022741"/>
    </source>
</evidence>
<sequence>MDPTHWKEVEENLNSFFGTVSDQCQAVLSLSYTYLPQYLKACFLYVGGFPEDTEIGVSKLTSLWIAEQFVKARSCKKLELVAEEYLKELIDRNLILVGRRGANGRMKTCKIHDLLRKLCIREANSENVWHVISNINVPRRVIANFFRDGCRLHRLRPENGTMSTVRSFIYLRMSSSYGDNFFESYPCDSHFKLLKVLEASQIRCDFSNVITQLVHLRYVAAYIGQDLPCSIAKLWNLQTLVICPIQDIRQGWLVSPGFWTMPRRAPYIPLEIWNMSQMRHLNMGVMYMPNPLVAEIHSTGGKRLFLNNLHTLVLRSSFHLKEILLRTPSLNKLRILSIEFVAEWSQILCSVINLEELGILDIHASSNCPLLHLPRDRDVFPPSLRRLRFSATRIPWEDMIMLANLPNLEVLKIDNASEGTYWILNEEAVFQKLKYLRIGYTNLEKWQATRDNFPMLEQLVLRGCGKLEEIPQSIGEIMTLKTIQLDECNPAVETSAKQIQEDQQSWGYYELEVHC</sequence>
<evidence type="ECO:0000256" key="1">
    <source>
        <dbReference type="ARBA" id="ARBA00022737"/>
    </source>
</evidence>
<evidence type="ECO:0000313" key="8">
    <source>
        <dbReference type="Proteomes" id="UP000823775"/>
    </source>
</evidence>
<keyword evidence="4" id="KW-0067">ATP-binding</keyword>
<dbReference type="Pfam" id="PF23598">
    <property type="entry name" value="LRR_14"/>
    <property type="match status" value="1"/>
</dbReference>
<dbReference type="PANTHER" id="PTHR15140:SF51">
    <property type="entry name" value="LATE BLIGHT RESISTANCE PROTEIN HOMOLOG R1A-3 ISOFORM X1"/>
    <property type="match status" value="1"/>
</dbReference>
<dbReference type="InterPro" id="IPR036388">
    <property type="entry name" value="WH-like_DNA-bd_sf"/>
</dbReference>
<name>A0ABS8SXN2_DATST</name>
<dbReference type="Pfam" id="PF23559">
    <property type="entry name" value="WHD_DRP"/>
    <property type="match status" value="1"/>
</dbReference>
<feature type="domain" description="Disease resistance R13L4/SHOC-2-like LRR" evidence="6">
    <location>
        <begin position="184"/>
        <end position="490"/>
    </location>
</feature>
<keyword evidence="8" id="KW-1185">Reference proteome</keyword>
<dbReference type="InterPro" id="IPR055414">
    <property type="entry name" value="LRR_R13L4/SHOC2-like"/>
</dbReference>
<dbReference type="Gene3D" id="1.10.10.10">
    <property type="entry name" value="Winged helix-like DNA-binding domain superfamily/Winged helix DNA-binding domain"/>
    <property type="match status" value="1"/>
</dbReference>
<dbReference type="Gene3D" id="3.80.10.10">
    <property type="entry name" value="Ribonuclease Inhibitor"/>
    <property type="match status" value="1"/>
</dbReference>
<gene>
    <name evidence="7" type="ORF">HAX54_051456</name>
</gene>
<proteinExistence type="predicted"/>
<evidence type="ECO:0000259" key="5">
    <source>
        <dbReference type="Pfam" id="PF23559"/>
    </source>
</evidence>